<proteinExistence type="predicted"/>
<dbReference type="PANTHER" id="PTHR43441">
    <property type="entry name" value="RIBOSOMAL-PROTEIN-SERINE ACETYLTRANSFERASE"/>
    <property type="match status" value="1"/>
</dbReference>
<dbReference type="EMBL" id="JACHVS010000001">
    <property type="protein sequence ID" value="MBB2995340.1"/>
    <property type="molecule type" value="Genomic_DNA"/>
</dbReference>
<keyword evidence="2" id="KW-0808">Transferase</keyword>
<evidence type="ECO:0000313" key="2">
    <source>
        <dbReference type="EMBL" id="MBB2995340.1"/>
    </source>
</evidence>
<evidence type="ECO:0000259" key="1">
    <source>
        <dbReference type="PROSITE" id="PS51186"/>
    </source>
</evidence>
<keyword evidence="3" id="KW-1185">Reference proteome</keyword>
<name>A0A839QHH1_9MICC</name>
<dbReference type="GO" id="GO:0005737">
    <property type="term" value="C:cytoplasm"/>
    <property type="evidence" value="ECO:0007669"/>
    <property type="project" value="TreeGrafter"/>
</dbReference>
<dbReference type="InterPro" id="IPR000182">
    <property type="entry name" value="GNAT_dom"/>
</dbReference>
<dbReference type="PROSITE" id="PS51186">
    <property type="entry name" value="GNAT"/>
    <property type="match status" value="1"/>
</dbReference>
<comment type="caution">
    <text evidence="2">The sequence shown here is derived from an EMBL/GenBank/DDBJ whole genome shotgun (WGS) entry which is preliminary data.</text>
</comment>
<dbReference type="SUPFAM" id="SSF55729">
    <property type="entry name" value="Acyl-CoA N-acyltransferases (Nat)"/>
    <property type="match status" value="1"/>
</dbReference>
<sequence>MEKKNLTTASLRLVPPSATDATAVTAACQDPEIQRWVPIPVPYTEADGILYASAQCDDSWADGTAAIWTIRSGDVFAGIVGLYRIGHGAADLGFWMVPDFRAKGLLTEACTAVLDFALAPAPAGMGLHRVGWNALAGNRGSARVAQKLGFRFEGTARLAAVGRDGLEDDWGAGLLAPDDRTVQPWSILA</sequence>
<dbReference type="RefSeq" id="WP_183510618.1">
    <property type="nucleotide sequence ID" value="NZ_BAABGK010000022.1"/>
</dbReference>
<dbReference type="PANTHER" id="PTHR43441:SF10">
    <property type="entry name" value="ACETYLTRANSFERASE"/>
    <property type="match status" value="1"/>
</dbReference>
<protein>
    <submittedName>
        <fullName evidence="2">RimJ/RimL family protein N-acetyltransferase</fullName>
    </submittedName>
</protein>
<feature type="domain" description="N-acetyltransferase" evidence="1">
    <location>
        <begin position="23"/>
        <end position="177"/>
    </location>
</feature>
<evidence type="ECO:0000313" key="3">
    <source>
        <dbReference type="Proteomes" id="UP000523000"/>
    </source>
</evidence>
<organism evidence="2 3">
    <name type="scientific">Paeniglutamicibacter cryotolerans</name>
    <dbReference type="NCBI Taxonomy" id="670079"/>
    <lineage>
        <taxon>Bacteria</taxon>
        <taxon>Bacillati</taxon>
        <taxon>Actinomycetota</taxon>
        <taxon>Actinomycetes</taxon>
        <taxon>Micrococcales</taxon>
        <taxon>Micrococcaceae</taxon>
        <taxon>Paeniglutamicibacter</taxon>
    </lineage>
</organism>
<dbReference type="Proteomes" id="UP000523000">
    <property type="component" value="Unassembled WGS sequence"/>
</dbReference>
<gene>
    <name evidence="2" type="ORF">E9229_001531</name>
</gene>
<reference evidence="2 3" key="1">
    <citation type="submission" date="2020-08" db="EMBL/GenBank/DDBJ databases">
        <title>Sequencing the genomes of 1000 actinobacteria strains.</title>
        <authorList>
            <person name="Klenk H.-P."/>
        </authorList>
    </citation>
    <scope>NUCLEOTIDE SEQUENCE [LARGE SCALE GENOMIC DNA]</scope>
    <source>
        <strain evidence="2 3">DSM 22826</strain>
    </source>
</reference>
<dbReference type="Pfam" id="PF13302">
    <property type="entry name" value="Acetyltransf_3"/>
    <property type="match status" value="1"/>
</dbReference>
<dbReference type="GO" id="GO:0008999">
    <property type="term" value="F:protein-N-terminal-alanine acetyltransferase activity"/>
    <property type="evidence" value="ECO:0007669"/>
    <property type="project" value="TreeGrafter"/>
</dbReference>
<dbReference type="InterPro" id="IPR016181">
    <property type="entry name" value="Acyl_CoA_acyltransferase"/>
</dbReference>
<dbReference type="GO" id="GO:1990189">
    <property type="term" value="F:protein N-terminal-serine acetyltransferase activity"/>
    <property type="evidence" value="ECO:0007669"/>
    <property type="project" value="TreeGrafter"/>
</dbReference>
<dbReference type="AlphaFoldDB" id="A0A839QHH1"/>
<dbReference type="Gene3D" id="3.40.630.30">
    <property type="match status" value="1"/>
</dbReference>
<dbReference type="InterPro" id="IPR051908">
    <property type="entry name" value="Ribosomal_N-acetyltransferase"/>
</dbReference>
<accession>A0A839QHH1</accession>